<feature type="region of interest" description="Disordered" evidence="1">
    <location>
        <begin position="21"/>
        <end position="115"/>
    </location>
</feature>
<sequence>AHFDTTEQCARSDAIARARESMAAWPGLRGPPRAAEGRRGRRRGPPRAAGRASRPGSPASERARTLRGAAWRRFVAPGTAALPPRKEGEPGACQASGLPPRTARAPRAAPPWSGR</sequence>
<evidence type="ECO:0000313" key="2">
    <source>
        <dbReference type="EMBL" id="CAK0814041.1"/>
    </source>
</evidence>
<organism evidence="2 3">
    <name type="scientific">Prorocentrum cordatum</name>
    <dbReference type="NCBI Taxonomy" id="2364126"/>
    <lineage>
        <taxon>Eukaryota</taxon>
        <taxon>Sar</taxon>
        <taxon>Alveolata</taxon>
        <taxon>Dinophyceae</taxon>
        <taxon>Prorocentrales</taxon>
        <taxon>Prorocentraceae</taxon>
        <taxon>Prorocentrum</taxon>
    </lineage>
</organism>
<reference evidence="2" key="1">
    <citation type="submission" date="2023-10" db="EMBL/GenBank/DDBJ databases">
        <authorList>
            <person name="Chen Y."/>
            <person name="Shah S."/>
            <person name="Dougan E. K."/>
            <person name="Thang M."/>
            <person name="Chan C."/>
        </authorList>
    </citation>
    <scope>NUCLEOTIDE SEQUENCE [LARGE SCALE GENOMIC DNA]</scope>
</reference>
<feature type="non-terminal residue" evidence="2">
    <location>
        <position position="1"/>
    </location>
</feature>
<name>A0ABN9R946_9DINO</name>
<proteinExistence type="predicted"/>
<feature type="compositionally biased region" description="Low complexity" evidence="1">
    <location>
        <begin position="46"/>
        <end position="60"/>
    </location>
</feature>
<comment type="caution">
    <text evidence="2">The sequence shown here is derived from an EMBL/GenBank/DDBJ whole genome shotgun (WGS) entry which is preliminary data.</text>
</comment>
<evidence type="ECO:0000256" key="1">
    <source>
        <dbReference type="SAM" id="MobiDB-lite"/>
    </source>
</evidence>
<keyword evidence="3" id="KW-1185">Reference proteome</keyword>
<dbReference type="EMBL" id="CAUYUJ010005544">
    <property type="protein sequence ID" value="CAK0814041.1"/>
    <property type="molecule type" value="Genomic_DNA"/>
</dbReference>
<gene>
    <name evidence="2" type="ORF">PCOR1329_LOCUS17745</name>
</gene>
<protein>
    <submittedName>
        <fullName evidence="2">Uncharacterized protein</fullName>
    </submittedName>
</protein>
<dbReference type="Proteomes" id="UP001189429">
    <property type="component" value="Unassembled WGS sequence"/>
</dbReference>
<accession>A0ABN9R946</accession>
<evidence type="ECO:0000313" key="3">
    <source>
        <dbReference type="Proteomes" id="UP001189429"/>
    </source>
</evidence>
<feature type="compositionally biased region" description="Low complexity" evidence="1">
    <location>
        <begin position="99"/>
        <end position="115"/>
    </location>
</feature>